<evidence type="ECO:0000256" key="5">
    <source>
        <dbReference type="ARBA" id="ARBA00023002"/>
    </source>
</evidence>
<evidence type="ECO:0000313" key="10">
    <source>
        <dbReference type="Proteomes" id="UP000029050"/>
    </source>
</evidence>
<dbReference type="GO" id="GO:0016491">
    <property type="term" value="F:oxidoreductase activity"/>
    <property type="evidence" value="ECO:0007669"/>
    <property type="project" value="UniProtKB-KW"/>
</dbReference>
<reference evidence="9 10" key="1">
    <citation type="submission" date="2014-03" db="EMBL/GenBank/DDBJ databases">
        <title>Genomics of Bifidobacteria.</title>
        <authorList>
            <person name="Ventura M."/>
            <person name="Milani C."/>
            <person name="Lugli G.A."/>
        </authorList>
    </citation>
    <scope>NUCLEOTIDE SEQUENCE [LARGE SCALE GENOMIC DNA]</scope>
    <source>
        <strain evidence="9 10">LMG 21775</strain>
    </source>
</reference>
<dbReference type="GeneID" id="98299496"/>
<comment type="cofactor">
    <cofactor evidence="1">
        <name>FAD</name>
        <dbReference type="ChEBI" id="CHEBI:57692"/>
    </cofactor>
</comment>
<dbReference type="STRING" id="218140.BPSY_0260"/>
<dbReference type="SUPFAM" id="SSF55424">
    <property type="entry name" value="FAD/NAD-linked reductases, dimerisation (C-terminal) domain"/>
    <property type="match status" value="1"/>
</dbReference>
<evidence type="ECO:0000256" key="3">
    <source>
        <dbReference type="ARBA" id="ARBA00022630"/>
    </source>
</evidence>
<organism evidence="9 10">
    <name type="scientific">Bifidobacterium psychraerophilum</name>
    <dbReference type="NCBI Taxonomy" id="218140"/>
    <lineage>
        <taxon>Bacteria</taxon>
        <taxon>Bacillati</taxon>
        <taxon>Actinomycetota</taxon>
        <taxon>Actinomycetes</taxon>
        <taxon>Bifidobacteriales</taxon>
        <taxon>Bifidobacteriaceae</taxon>
        <taxon>Bifidobacterium</taxon>
    </lineage>
</organism>
<dbReference type="OrthoDB" id="9802028at2"/>
<evidence type="ECO:0000256" key="2">
    <source>
        <dbReference type="ARBA" id="ARBA00009130"/>
    </source>
</evidence>
<sequence>MRLLIIGGSDAGIMAGLRARQLDPHTDVTIIVADNYPNYSICGIPYHVAGEVPDWHDLAHRTSNDLEAAGLSLRLDTRATSIDATGHTVTVRTPAGTVETIGYDQLVVATGAGPTSTTISGLSGPKALGPDDGVHVLHTIDNMHAVQHDLKTRQPTTAVIIGAGYIGLEMAEALTRRGIAVTMIQRGPEILSTLDPDLARILHNELDRHGVTVITGTTVERIKRHTSHLIVTVTNSAGIQRIETEFVLTVVGVQPNTGLLTKAGAKTGPGNAIVVDDHMRTGLPDIYAAGDCVITKHRLLGNTWMPLGTTAHKQGRIAGENAAGGDATFKGVLGTQAVKVFDLVAASTGLRQTDAQSARLPARSVTATVDDHKAYYPGSHPITIRLTADPTTGQLLGGQLVGTYGSEVSKRADVIATAIFAGLTIQQLSDLDLSYTPPLAAPWDAIQTTAQHWQ</sequence>
<keyword evidence="5 9" id="KW-0560">Oxidoreductase</keyword>
<evidence type="ECO:0000259" key="7">
    <source>
        <dbReference type="Pfam" id="PF02852"/>
    </source>
</evidence>
<dbReference type="Pfam" id="PF02852">
    <property type="entry name" value="Pyr_redox_dim"/>
    <property type="match status" value="1"/>
</dbReference>
<keyword evidence="10" id="KW-1185">Reference proteome</keyword>
<feature type="domain" description="Pyridine nucleotide-disulphide oxidoreductase dimerisation" evidence="7">
    <location>
        <begin position="336"/>
        <end position="440"/>
    </location>
</feature>
<keyword evidence="4" id="KW-0274">FAD</keyword>
<dbReference type="SUPFAM" id="SSF51905">
    <property type="entry name" value="FAD/NAD(P)-binding domain"/>
    <property type="match status" value="2"/>
</dbReference>
<keyword evidence="3" id="KW-0285">Flavoprotein</keyword>
<dbReference type="InterPro" id="IPR004099">
    <property type="entry name" value="Pyr_nucl-diS_OxRdtase_dimer"/>
</dbReference>
<evidence type="ECO:0000256" key="4">
    <source>
        <dbReference type="ARBA" id="ARBA00022827"/>
    </source>
</evidence>
<name>A0A087CKY2_9BIFI</name>
<proteinExistence type="inferred from homology"/>
<dbReference type="Pfam" id="PF07992">
    <property type="entry name" value="Pyr_redox_2"/>
    <property type="match status" value="1"/>
</dbReference>
<dbReference type="InterPro" id="IPR036188">
    <property type="entry name" value="FAD/NAD-bd_sf"/>
</dbReference>
<gene>
    <name evidence="9" type="ORF">BPSY_0260</name>
</gene>
<dbReference type="Proteomes" id="UP000029050">
    <property type="component" value="Unassembled WGS sequence"/>
</dbReference>
<dbReference type="PANTHER" id="PTHR43429">
    <property type="entry name" value="PYRIDINE NUCLEOTIDE-DISULFIDE OXIDOREDUCTASE DOMAIN-CONTAINING"/>
    <property type="match status" value="1"/>
</dbReference>
<comment type="caution">
    <text evidence="9">The sequence shown here is derived from an EMBL/GenBank/DDBJ whole genome shotgun (WGS) entry which is preliminary data.</text>
</comment>
<accession>A0A087CKY2</accession>
<dbReference type="InterPro" id="IPR023753">
    <property type="entry name" value="FAD/NAD-binding_dom"/>
</dbReference>
<dbReference type="InterPro" id="IPR050260">
    <property type="entry name" value="FAD-bd_OxRdtase"/>
</dbReference>
<evidence type="ECO:0000256" key="6">
    <source>
        <dbReference type="ARBA" id="ARBA00023284"/>
    </source>
</evidence>
<dbReference type="RefSeq" id="WP_033498310.1">
    <property type="nucleotide sequence ID" value="NZ_BAABVZ010000004.1"/>
</dbReference>
<keyword evidence="6" id="KW-0676">Redox-active center</keyword>
<evidence type="ECO:0000259" key="8">
    <source>
        <dbReference type="Pfam" id="PF07992"/>
    </source>
</evidence>
<dbReference type="EC" id="1.6.99.3" evidence="9"/>
<dbReference type="EMBL" id="JGZI01000004">
    <property type="protein sequence ID" value="KFI83932.1"/>
    <property type="molecule type" value="Genomic_DNA"/>
</dbReference>
<dbReference type="Gene3D" id="3.50.50.60">
    <property type="entry name" value="FAD/NAD(P)-binding domain"/>
    <property type="match status" value="2"/>
</dbReference>
<comment type="similarity">
    <text evidence="2">Belongs to the class-III pyridine nucleotide-disulfide oxidoreductase family.</text>
</comment>
<feature type="domain" description="FAD/NAD(P)-binding" evidence="8">
    <location>
        <begin position="2"/>
        <end position="315"/>
    </location>
</feature>
<evidence type="ECO:0000256" key="1">
    <source>
        <dbReference type="ARBA" id="ARBA00001974"/>
    </source>
</evidence>
<dbReference type="PANTHER" id="PTHR43429:SF1">
    <property type="entry name" value="NAD(P)H SULFUR OXIDOREDUCTASE (COA-DEPENDENT)"/>
    <property type="match status" value="1"/>
</dbReference>
<dbReference type="InterPro" id="IPR016156">
    <property type="entry name" value="FAD/NAD-linked_Rdtase_dimer_sf"/>
</dbReference>
<dbReference type="AlphaFoldDB" id="A0A087CKY2"/>
<dbReference type="eggNOG" id="COG0446">
    <property type="taxonomic scope" value="Bacteria"/>
</dbReference>
<evidence type="ECO:0000313" key="9">
    <source>
        <dbReference type="EMBL" id="KFI83932.1"/>
    </source>
</evidence>
<dbReference type="PRINTS" id="PR00411">
    <property type="entry name" value="PNDRDTASEI"/>
</dbReference>
<protein>
    <submittedName>
        <fullName evidence="9">Pyridine nucleotide-disulfide oxidoreductase</fullName>
        <ecNumber evidence="9">1.6.99.3</ecNumber>
    </submittedName>
</protein>
<dbReference type="PRINTS" id="PR00368">
    <property type="entry name" value="FADPNR"/>
</dbReference>